<feature type="domain" description="Small ribosomal subunit protein uS7" evidence="5">
    <location>
        <begin position="95"/>
        <end position="179"/>
    </location>
</feature>
<dbReference type="AlphaFoldDB" id="A0A9D4ZMX7"/>
<protein>
    <recommendedName>
        <fullName evidence="5">Small ribosomal subunit protein uS7 domain-containing protein</fullName>
    </recommendedName>
</protein>
<dbReference type="InterPro" id="IPR005679">
    <property type="entry name" value="Ribosomal_uS12_bac"/>
</dbReference>
<evidence type="ECO:0000259" key="5">
    <source>
        <dbReference type="Pfam" id="PF00177"/>
    </source>
</evidence>
<dbReference type="InterPro" id="IPR036823">
    <property type="entry name" value="Ribosomal_uS7_dom_sf"/>
</dbReference>
<sequence>MRISRTVLYSDVIAVDYLTTTPKKPNSALPKVARVRLTSKFEVTAYIPGIGHNLQEHSVVLVRGGRVKDLPGVRYHIVRGALDAVGVKDRKKGRYMRGVTPDVVTETKRVGGSTYRVPIEVVPAKGKALAIRWSLIACRKCSGRSMALRSSDELTDAARNSGSAIRKKEETHKVAEANKAFAHFR</sequence>
<evidence type="ECO:0000313" key="6">
    <source>
        <dbReference type="EMBL" id="KAI5078655.1"/>
    </source>
</evidence>
<comment type="caution">
    <text evidence="6">The sequence shown here is derived from an EMBL/GenBank/DDBJ whole genome shotgun (WGS) entry which is preliminary data.</text>
</comment>
<dbReference type="GO" id="GO:0003735">
    <property type="term" value="F:structural constituent of ribosome"/>
    <property type="evidence" value="ECO:0007669"/>
    <property type="project" value="InterPro"/>
</dbReference>
<comment type="similarity">
    <text evidence="1">Belongs to the universal ribosomal protein uS12 family.</text>
</comment>
<comment type="similarity">
    <text evidence="2">Belongs to the universal ribosomal protein uS7 family.</text>
</comment>
<keyword evidence="4" id="KW-0687">Ribonucleoprotein</keyword>
<dbReference type="Gene3D" id="2.40.50.140">
    <property type="entry name" value="Nucleic acid-binding proteins"/>
    <property type="match status" value="1"/>
</dbReference>
<proteinExistence type="inferred from homology"/>
<organism evidence="6 7">
    <name type="scientific">Adiantum capillus-veneris</name>
    <name type="common">Maidenhair fern</name>
    <dbReference type="NCBI Taxonomy" id="13818"/>
    <lineage>
        <taxon>Eukaryota</taxon>
        <taxon>Viridiplantae</taxon>
        <taxon>Streptophyta</taxon>
        <taxon>Embryophyta</taxon>
        <taxon>Tracheophyta</taxon>
        <taxon>Polypodiopsida</taxon>
        <taxon>Polypodiidae</taxon>
        <taxon>Polypodiales</taxon>
        <taxon>Pteridineae</taxon>
        <taxon>Pteridaceae</taxon>
        <taxon>Vittarioideae</taxon>
        <taxon>Adiantum</taxon>
    </lineage>
</organism>
<evidence type="ECO:0000256" key="3">
    <source>
        <dbReference type="ARBA" id="ARBA00022980"/>
    </source>
</evidence>
<dbReference type="Pfam" id="PF00177">
    <property type="entry name" value="Ribosomal_S7"/>
    <property type="match status" value="1"/>
</dbReference>
<evidence type="ECO:0000256" key="2">
    <source>
        <dbReference type="ARBA" id="ARBA00007151"/>
    </source>
</evidence>
<dbReference type="SUPFAM" id="SSF47973">
    <property type="entry name" value="Ribosomal protein S7"/>
    <property type="match status" value="1"/>
</dbReference>
<evidence type="ECO:0000313" key="7">
    <source>
        <dbReference type="Proteomes" id="UP000886520"/>
    </source>
</evidence>
<dbReference type="PRINTS" id="PR01034">
    <property type="entry name" value="RIBOSOMALS12"/>
</dbReference>
<dbReference type="InterPro" id="IPR023798">
    <property type="entry name" value="Ribosomal_uS7_dom"/>
</dbReference>
<dbReference type="InterPro" id="IPR012340">
    <property type="entry name" value="NA-bd_OB-fold"/>
</dbReference>
<dbReference type="SUPFAM" id="SSF50249">
    <property type="entry name" value="Nucleic acid-binding proteins"/>
    <property type="match status" value="1"/>
</dbReference>
<dbReference type="InterPro" id="IPR006032">
    <property type="entry name" value="Ribosomal_uS12"/>
</dbReference>
<dbReference type="PANTHER" id="PTHR11652">
    <property type="entry name" value="30S RIBOSOMAL PROTEIN S12 FAMILY MEMBER"/>
    <property type="match status" value="1"/>
</dbReference>
<keyword evidence="3" id="KW-0689">Ribosomal protein</keyword>
<dbReference type="Gene3D" id="1.10.455.10">
    <property type="entry name" value="Ribosomal protein S7 domain"/>
    <property type="match status" value="1"/>
</dbReference>
<dbReference type="EMBL" id="JABFUD020000006">
    <property type="protein sequence ID" value="KAI5078655.1"/>
    <property type="molecule type" value="Genomic_DNA"/>
</dbReference>
<dbReference type="OrthoDB" id="414309at2759"/>
<gene>
    <name evidence="6" type="ORF">GOP47_0006326</name>
</gene>
<keyword evidence="7" id="KW-1185">Reference proteome</keyword>
<evidence type="ECO:0000256" key="1">
    <source>
        <dbReference type="ARBA" id="ARBA00005657"/>
    </source>
</evidence>
<reference evidence="6" key="1">
    <citation type="submission" date="2021-01" db="EMBL/GenBank/DDBJ databases">
        <title>Adiantum capillus-veneris genome.</title>
        <authorList>
            <person name="Fang Y."/>
            <person name="Liao Q."/>
        </authorList>
    </citation>
    <scope>NUCLEOTIDE SEQUENCE</scope>
    <source>
        <strain evidence="6">H3</strain>
        <tissue evidence="6">Leaf</tissue>
    </source>
</reference>
<dbReference type="Pfam" id="PF00164">
    <property type="entry name" value="Ribosom_S12_S23"/>
    <property type="match status" value="1"/>
</dbReference>
<evidence type="ECO:0000256" key="4">
    <source>
        <dbReference type="ARBA" id="ARBA00023274"/>
    </source>
</evidence>
<dbReference type="NCBIfam" id="TIGR00981">
    <property type="entry name" value="rpsL_bact"/>
    <property type="match status" value="1"/>
</dbReference>
<name>A0A9D4ZMX7_ADICA</name>
<dbReference type="CDD" id="cd03368">
    <property type="entry name" value="Ribosomal_S12"/>
    <property type="match status" value="1"/>
</dbReference>
<dbReference type="Proteomes" id="UP000886520">
    <property type="component" value="Chromosome 6"/>
</dbReference>
<dbReference type="GO" id="GO:0015935">
    <property type="term" value="C:small ribosomal subunit"/>
    <property type="evidence" value="ECO:0007669"/>
    <property type="project" value="InterPro"/>
</dbReference>
<dbReference type="GO" id="GO:0006412">
    <property type="term" value="P:translation"/>
    <property type="evidence" value="ECO:0007669"/>
    <property type="project" value="InterPro"/>
</dbReference>
<accession>A0A9D4ZMX7</accession>